<accession>A0A1W1E1R2</accession>
<protein>
    <submittedName>
        <fullName evidence="2">Uncharacterized protein</fullName>
    </submittedName>
</protein>
<sequence length="144" mass="17148">MMKKILLIILVFIGFNATAANSYETDLILQEIATLRADMNKRFEQVDKRFEQVDRRFEQVDRRFEQVDRRFESIDTRLDFMQNILYILMGLVFASPFIAIHLRDKREEHDRQYFDNIKAVLFVLRELAQSDEKITKALRSAGLL</sequence>
<evidence type="ECO:0000313" key="2">
    <source>
        <dbReference type="EMBL" id="SFV87781.1"/>
    </source>
</evidence>
<proteinExistence type="predicted"/>
<feature type="transmembrane region" description="Helical" evidence="1">
    <location>
        <begin position="84"/>
        <end position="102"/>
    </location>
</feature>
<keyword evidence="1" id="KW-0472">Membrane</keyword>
<organism evidence="2">
    <name type="scientific">hydrothermal vent metagenome</name>
    <dbReference type="NCBI Taxonomy" id="652676"/>
    <lineage>
        <taxon>unclassified sequences</taxon>
        <taxon>metagenomes</taxon>
        <taxon>ecological metagenomes</taxon>
    </lineage>
</organism>
<dbReference type="EMBL" id="FPHZ01000082">
    <property type="protein sequence ID" value="SFV87781.1"/>
    <property type="molecule type" value="Genomic_DNA"/>
</dbReference>
<dbReference type="Gene3D" id="3.90.20.10">
    <property type="match status" value="1"/>
</dbReference>
<keyword evidence="1" id="KW-0812">Transmembrane</keyword>
<dbReference type="AlphaFoldDB" id="A0A1W1E1R2"/>
<reference evidence="2" key="1">
    <citation type="submission" date="2016-10" db="EMBL/GenBank/DDBJ databases">
        <authorList>
            <person name="de Groot N.N."/>
        </authorList>
    </citation>
    <scope>NUCLEOTIDE SEQUENCE</scope>
</reference>
<gene>
    <name evidence="2" type="ORF">MNB_SUP05-SYMBIONT-5-315</name>
</gene>
<name>A0A1W1E1R2_9ZZZZ</name>
<keyword evidence="1" id="KW-1133">Transmembrane helix</keyword>
<evidence type="ECO:0000256" key="1">
    <source>
        <dbReference type="SAM" id="Phobius"/>
    </source>
</evidence>